<dbReference type="PANTHER" id="PTHR33840:SF1">
    <property type="entry name" value="TLE1 PHOSPHOLIPASE DOMAIN-CONTAINING PROTEIN"/>
    <property type="match status" value="1"/>
</dbReference>
<dbReference type="EMBL" id="WUBL01000229">
    <property type="protein sequence ID" value="KAF2963140.1"/>
    <property type="molecule type" value="Genomic_DNA"/>
</dbReference>
<keyword evidence="3" id="KW-1185">Reference proteome</keyword>
<dbReference type="Pfam" id="PF09994">
    <property type="entry name" value="T6SS_Tle1-like_cat"/>
    <property type="match status" value="1"/>
</dbReference>
<accession>A0A7C8IGV8</accession>
<dbReference type="PANTHER" id="PTHR33840">
    <property type="match status" value="1"/>
</dbReference>
<protein>
    <recommendedName>
        <fullName evidence="1">T6SS Phospholipase effector Tle1-like catalytic domain-containing protein</fullName>
    </recommendedName>
</protein>
<evidence type="ECO:0000259" key="1">
    <source>
        <dbReference type="Pfam" id="PF09994"/>
    </source>
</evidence>
<feature type="domain" description="T6SS Phospholipase effector Tle1-like catalytic" evidence="1">
    <location>
        <begin position="6"/>
        <end position="266"/>
    </location>
</feature>
<dbReference type="AlphaFoldDB" id="A0A7C8IGV8"/>
<dbReference type="InParanoid" id="A0A7C8IGV8"/>
<name>A0A7C8IGV8_9PEZI</name>
<dbReference type="Proteomes" id="UP000481858">
    <property type="component" value="Unassembled WGS sequence"/>
</dbReference>
<sequence>METKTKLVVCCDGTSKSEYLSEKKSPLTNVSRISRAIHQFDGECRQIVLYLPGIGTDEGNRFNLLNQGLGVGLNSQIKEAYTFLRHNYRAEAKDDIILIGFSRGAFAVRCIIDLVLTKGLLYKNYLHLVPNLFQEWINSRERSPFGEEPEVPESQNKKFEVRKANIEVCALWDSVNAVGFPGTQLLGRGKPKMSFVDSVLPEGVKHAFQALSLFEHRFNFHPLVLRRRNGDNGELQQCWLPGYHSDIGGGNDKEALAQFALAWMIQKLKRFLSIEVSGFWYGRDSQVTWVLPDADDLKIPDPYYRFTGVAAGSSHRTPRLDFWNPQDIYHEDPRTLVQGLSDNGDFSQERMHPVVRCMFQQGWLKGHFSACQSLRNGSLEETRFNRWVWNLEAPPAVIQWMGRMGNIPSSALPYREKYNLWEDEFNEEEMTMLKGWAQNEHEKLLQSRLTEIGAEEPNTILVPFQVWVEKELERAAGFNQ</sequence>
<dbReference type="OrthoDB" id="59699at2759"/>
<organism evidence="2 3">
    <name type="scientific">Xylaria multiplex</name>
    <dbReference type="NCBI Taxonomy" id="323545"/>
    <lineage>
        <taxon>Eukaryota</taxon>
        <taxon>Fungi</taxon>
        <taxon>Dikarya</taxon>
        <taxon>Ascomycota</taxon>
        <taxon>Pezizomycotina</taxon>
        <taxon>Sordariomycetes</taxon>
        <taxon>Xylariomycetidae</taxon>
        <taxon>Xylariales</taxon>
        <taxon>Xylariaceae</taxon>
        <taxon>Xylaria</taxon>
    </lineage>
</organism>
<gene>
    <name evidence="2" type="ORF">GQX73_g10426</name>
</gene>
<reference evidence="2 3" key="1">
    <citation type="submission" date="2019-12" db="EMBL/GenBank/DDBJ databases">
        <title>Draft genome sequence of the ascomycete Xylaria multiplex DSM 110363.</title>
        <authorList>
            <person name="Buettner E."/>
            <person name="Kellner H."/>
        </authorList>
    </citation>
    <scope>NUCLEOTIDE SEQUENCE [LARGE SCALE GENOMIC DNA]</scope>
    <source>
        <strain evidence="2 3">DSM 110363</strain>
    </source>
</reference>
<dbReference type="InterPro" id="IPR018712">
    <property type="entry name" value="Tle1-like_cat"/>
</dbReference>
<comment type="caution">
    <text evidence="2">The sequence shown here is derived from an EMBL/GenBank/DDBJ whole genome shotgun (WGS) entry which is preliminary data.</text>
</comment>
<evidence type="ECO:0000313" key="2">
    <source>
        <dbReference type="EMBL" id="KAF2963140.1"/>
    </source>
</evidence>
<proteinExistence type="predicted"/>
<evidence type="ECO:0000313" key="3">
    <source>
        <dbReference type="Proteomes" id="UP000481858"/>
    </source>
</evidence>